<organism evidence="1 2">
    <name type="scientific">Adiantum capillus-veneris</name>
    <name type="common">Maidenhair fern</name>
    <dbReference type="NCBI Taxonomy" id="13818"/>
    <lineage>
        <taxon>Eukaryota</taxon>
        <taxon>Viridiplantae</taxon>
        <taxon>Streptophyta</taxon>
        <taxon>Embryophyta</taxon>
        <taxon>Tracheophyta</taxon>
        <taxon>Polypodiopsida</taxon>
        <taxon>Polypodiidae</taxon>
        <taxon>Polypodiales</taxon>
        <taxon>Pteridineae</taxon>
        <taxon>Pteridaceae</taxon>
        <taxon>Vittarioideae</taxon>
        <taxon>Adiantum</taxon>
    </lineage>
</organism>
<accession>A0A9D4U925</accession>
<gene>
    <name evidence="1" type="ORF">GOP47_0022288</name>
</gene>
<protein>
    <submittedName>
        <fullName evidence="1">Uncharacterized protein</fullName>
    </submittedName>
</protein>
<comment type="caution">
    <text evidence="1">The sequence shown here is derived from an EMBL/GenBank/DDBJ whole genome shotgun (WGS) entry which is preliminary data.</text>
</comment>
<evidence type="ECO:0000313" key="2">
    <source>
        <dbReference type="Proteomes" id="UP000886520"/>
    </source>
</evidence>
<keyword evidence="2" id="KW-1185">Reference proteome</keyword>
<name>A0A9D4U925_ADICA</name>
<reference evidence="1" key="1">
    <citation type="submission" date="2021-01" db="EMBL/GenBank/DDBJ databases">
        <title>Adiantum capillus-veneris genome.</title>
        <authorList>
            <person name="Fang Y."/>
            <person name="Liao Q."/>
        </authorList>
    </citation>
    <scope>NUCLEOTIDE SEQUENCE</scope>
    <source>
        <strain evidence="1">H3</strain>
        <tissue evidence="1">Leaf</tissue>
    </source>
</reference>
<sequence>MPNGAWALADHGTSLRFEKNRLHFNFVTSTICSIKHEWTVQNFPQIRGTMVPAVASFHMLAYSNGQSLCITKRRNSGSKNSMHCPWPQSSLGLGMLKKCC</sequence>
<dbReference type="EMBL" id="JABFUD020000021">
    <property type="protein sequence ID" value="KAI5063741.1"/>
    <property type="molecule type" value="Genomic_DNA"/>
</dbReference>
<dbReference type="AlphaFoldDB" id="A0A9D4U925"/>
<evidence type="ECO:0000313" key="1">
    <source>
        <dbReference type="EMBL" id="KAI5063741.1"/>
    </source>
</evidence>
<proteinExistence type="predicted"/>
<dbReference type="Proteomes" id="UP000886520">
    <property type="component" value="Chromosome 21"/>
</dbReference>